<evidence type="ECO:0000259" key="3">
    <source>
        <dbReference type="Pfam" id="PF07940"/>
    </source>
</evidence>
<name>A0ABS7PCY6_9SPHN</name>
<dbReference type="InterPro" id="IPR008929">
    <property type="entry name" value="Chondroitin_lyas"/>
</dbReference>
<organism evidence="4 5">
    <name type="scientific">Alteriqipengyuania abyssalis</name>
    <dbReference type="NCBI Taxonomy" id="2860200"/>
    <lineage>
        <taxon>Bacteria</taxon>
        <taxon>Pseudomonadati</taxon>
        <taxon>Pseudomonadota</taxon>
        <taxon>Alphaproteobacteria</taxon>
        <taxon>Sphingomonadales</taxon>
        <taxon>Erythrobacteraceae</taxon>
        <taxon>Alteriqipengyuania</taxon>
    </lineage>
</organism>
<evidence type="ECO:0000256" key="1">
    <source>
        <dbReference type="ARBA" id="ARBA00004196"/>
    </source>
</evidence>
<feature type="domain" description="Heparinase II/III-like C-terminal" evidence="3">
    <location>
        <begin position="389"/>
        <end position="640"/>
    </location>
</feature>
<dbReference type="Proteomes" id="UP000759298">
    <property type="component" value="Unassembled WGS sequence"/>
</dbReference>
<comment type="caution">
    <text evidence="4">The sequence shown here is derived from an EMBL/GenBank/DDBJ whole genome shotgun (WGS) entry which is preliminary data.</text>
</comment>
<accession>A0ABS7PCY6</accession>
<proteinExistence type="predicted"/>
<dbReference type="Pfam" id="PF07940">
    <property type="entry name" value="Hepar_II_III_C"/>
    <property type="match status" value="1"/>
</dbReference>
<protein>
    <submittedName>
        <fullName evidence="4">Heparinase II/III family protein</fullName>
    </submittedName>
</protein>
<sequence length="646" mass="68608">MVERVGHSPAGSAQDDAHEEVPDREERAARQLIMTLADKPEPTALSAPEDPPAPLPMASAETPPASRDIPQVEVLAPSRALVPQEIGAPRVSAGERLVRIAYAAGIRGRLITSPLSKPAKRRVLATVTPPLPGDRAAGIALRAGHFLVHGVKLPIAQLDFKNGTRMAPPLERAVHSYLWLRDLAGSGARPQVEATALRIHRMWLDAFATPGKGHAWEVEAAGRRLLAWLVHAPLILSNKAVRGRTLAALDKTADWLDSHVTKAPDREAEIHAWAGLVAAGLLLPEGKPRRLYAEAGLARALGDFVGEDGGVQSRSPLSQMDMLELLTELAACYRSMKIEPPKFVGAVSELLVPPLLAVVHGEGGLGNWQGAGAVASERVSELIGASGVRTRPLKEPRGWGYHRAHAGKAVLQFDAAPPPLARYARSGCASTLAFELSSAGQRLIVNCGGAAWAGGQVPARIEQGLRATAAHSTLVLEDVNSTAILIKGKLGAGVGEVEVDRRTVGGTRGGATRIEATHDGYAGRFGLNHKRVLVLREDGTELAGEDVLLPASKRGKRGKVGYAIRFHLGPGILARLSEDRKGAGLALPDGSHWQFRVAGEYTGTLSIEDSLFVDGQGRPQPIQQLVLQGMAPRSGGSFAWLFKKMG</sequence>
<keyword evidence="5" id="KW-1185">Reference proteome</keyword>
<dbReference type="Gene3D" id="2.70.98.70">
    <property type="match status" value="1"/>
</dbReference>
<feature type="compositionally biased region" description="Basic and acidic residues" evidence="2">
    <location>
        <begin position="15"/>
        <end position="29"/>
    </location>
</feature>
<dbReference type="InterPro" id="IPR012480">
    <property type="entry name" value="Hepar_II_III_C"/>
</dbReference>
<dbReference type="EMBL" id="JAHWXP010000002">
    <property type="protein sequence ID" value="MBY8336933.1"/>
    <property type="molecule type" value="Genomic_DNA"/>
</dbReference>
<reference evidence="4 5" key="1">
    <citation type="submission" date="2021-07" db="EMBL/GenBank/DDBJ databases">
        <title>Alteriqipengyuania abyssalis NZ-12B nov, sp.nov isolated from deep sea sponge in pacific ocean.</title>
        <authorList>
            <person name="Tareen S."/>
            <person name="Wink J."/>
        </authorList>
    </citation>
    <scope>NUCLEOTIDE SEQUENCE [LARGE SCALE GENOMIC DNA]</scope>
    <source>
        <strain evidence="4 5">NZ-12B</strain>
    </source>
</reference>
<gene>
    <name evidence="4" type="ORF">KYN89_07715</name>
</gene>
<dbReference type="RefSeq" id="WP_222824533.1">
    <property type="nucleotide sequence ID" value="NZ_JAHWXP010000002.1"/>
</dbReference>
<evidence type="ECO:0000313" key="4">
    <source>
        <dbReference type="EMBL" id="MBY8336933.1"/>
    </source>
</evidence>
<evidence type="ECO:0000313" key="5">
    <source>
        <dbReference type="Proteomes" id="UP000759298"/>
    </source>
</evidence>
<feature type="region of interest" description="Disordered" evidence="2">
    <location>
        <begin position="1"/>
        <end position="65"/>
    </location>
</feature>
<evidence type="ECO:0000256" key="2">
    <source>
        <dbReference type="SAM" id="MobiDB-lite"/>
    </source>
</evidence>
<comment type="subcellular location">
    <subcellularLocation>
        <location evidence="1">Cell envelope</location>
    </subcellularLocation>
</comment>
<dbReference type="Gene3D" id="1.50.10.100">
    <property type="entry name" value="Chondroitin AC/alginate lyase"/>
    <property type="match status" value="1"/>
</dbReference>